<feature type="region of interest" description="Disordered" evidence="5">
    <location>
        <begin position="484"/>
        <end position="513"/>
    </location>
</feature>
<feature type="domain" description="Velvet" evidence="6">
    <location>
        <begin position="228"/>
        <end position="623"/>
    </location>
</feature>
<dbReference type="PANTHER" id="PTHR33572:SF15">
    <property type="entry name" value="VELVET DOMAIN-CONTAINING PROTEIN"/>
    <property type="match status" value="1"/>
</dbReference>
<feature type="compositionally biased region" description="Low complexity" evidence="5">
    <location>
        <begin position="699"/>
        <end position="728"/>
    </location>
</feature>
<evidence type="ECO:0000313" key="8">
    <source>
        <dbReference type="Proteomes" id="UP000053477"/>
    </source>
</evidence>
<feature type="region of interest" description="Disordered" evidence="5">
    <location>
        <begin position="624"/>
        <end position="661"/>
    </location>
</feature>
<dbReference type="PROSITE" id="PS51821">
    <property type="entry name" value="VELVET"/>
    <property type="match status" value="1"/>
</dbReference>
<dbReference type="GO" id="GO:0005634">
    <property type="term" value="C:nucleus"/>
    <property type="evidence" value="ECO:0007669"/>
    <property type="project" value="UniProtKB-SubCell"/>
</dbReference>
<feature type="compositionally biased region" description="Low complexity" evidence="5">
    <location>
        <begin position="93"/>
        <end position="105"/>
    </location>
</feature>
<evidence type="ECO:0000256" key="1">
    <source>
        <dbReference type="ARBA" id="ARBA00004123"/>
    </source>
</evidence>
<dbReference type="OrthoDB" id="5599552at2759"/>
<dbReference type="EMBL" id="KQ085983">
    <property type="protein sequence ID" value="KLO12155.1"/>
    <property type="molecule type" value="Genomic_DNA"/>
</dbReference>
<dbReference type="AlphaFoldDB" id="A0A0H2RJG4"/>
<dbReference type="InterPro" id="IPR037525">
    <property type="entry name" value="Velvet_dom"/>
</dbReference>
<feature type="compositionally biased region" description="Basic and acidic residues" evidence="5">
    <location>
        <begin position="231"/>
        <end position="248"/>
    </location>
</feature>
<keyword evidence="3" id="KW-0804">Transcription</keyword>
<accession>A0A0H2RJG4</accession>
<feature type="region of interest" description="Disordered" evidence="5">
    <location>
        <begin position="28"/>
        <end position="105"/>
    </location>
</feature>
<feature type="compositionally biased region" description="Low complexity" evidence="5">
    <location>
        <begin position="488"/>
        <end position="504"/>
    </location>
</feature>
<evidence type="ECO:0000256" key="4">
    <source>
        <dbReference type="ARBA" id="ARBA00023242"/>
    </source>
</evidence>
<dbReference type="Gene3D" id="2.60.40.3960">
    <property type="entry name" value="Velvet domain"/>
    <property type="match status" value="2"/>
</dbReference>
<evidence type="ECO:0000256" key="2">
    <source>
        <dbReference type="ARBA" id="ARBA00023015"/>
    </source>
</evidence>
<evidence type="ECO:0000313" key="7">
    <source>
        <dbReference type="EMBL" id="KLO12155.1"/>
    </source>
</evidence>
<evidence type="ECO:0000259" key="6">
    <source>
        <dbReference type="PROSITE" id="PS51821"/>
    </source>
</evidence>
<name>A0A0H2RJG4_9AGAM</name>
<feature type="region of interest" description="Disordered" evidence="5">
    <location>
        <begin position="350"/>
        <end position="393"/>
    </location>
</feature>
<keyword evidence="8" id="KW-1185">Reference proteome</keyword>
<feature type="compositionally biased region" description="Gly residues" evidence="5">
    <location>
        <begin position="737"/>
        <end position="748"/>
    </location>
</feature>
<feature type="region of interest" description="Disordered" evidence="5">
    <location>
        <begin position="130"/>
        <end position="299"/>
    </location>
</feature>
<proteinExistence type="predicted"/>
<comment type="subcellular location">
    <subcellularLocation>
        <location evidence="1">Nucleus</location>
    </subcellularLocation>
</comment>
<feature type="compositionally biased region" description="Basic and acidic residues" evidence="5">
    <location>
        <begin position="151"/>
        <end position="167"/>
    </location>
</feature>
<dbReference type="InParanoid" id="A0A0H2RJG4"/>
<evidence type="ECO:0000256" key="3">
    <source>
        <dbReference type="ARBA" id="ARBA00023163"/>
    </source>
</evidence>
<sequence length="748" mass="77120">MSPVMQTPNSARPPVVIAASPPPLYAHAYGAGQGYAPPQPYGHQSSASPYTPYTYAPPSTNNNGGNGSQATSGGFRAPGGGPIQVLASPVLSMPPMQSGTSSSSSANVVVPLGAAQTQFSATAGAMASPALNAAPPTSSSHTRLPFPSSNARDRDWERDRDRDRRSNEASSHIPLSSSSSSLQTPISAPGAAPTASTSSGGSRDRGSRRHSTASIGKPVTFDTGPFAGRRVRAEIVEVQKADLGRKCADPPSASTSSTAHPSTSAGGNAAPGRAGGNGVDGPGEARSVRKDRRPLDPPPVVSLQFYEVEDDGSERPIPAEDVEIGGLICQVDLFKVTIPPSAQELAGMPALNPAAPPPPLHSLSHHGTLPPPPFPPQVQPHGYYHNSGNISNNNQVHVQSIQPLTVPNAPLLPLDASGENARKRKHEGYGHEGRPGPGGPGASSSAQTSPVSPVGGGGSYMFGDASGSSVNVLAIPGSGYVPPPPPNAVHNANASASSSSSGAGPLPPIDTGTLPLPTESDKLTRCLFGEYYSHAASILDLSGRAAIYFVFSDLSVKLEGLFRPRYRFFDLFSRCDWSADVPVLAECWGGVFAVYSTKEFPGLKASSELTKHLNRWGIRVNIRETERKRRAPGGGNGGTRRGSEEEEDDGATVTGAGPSEVMDAPRRFLEHTANAQRQKAERARGGKGKKGGWSRRKPTPSTAAGSSGANAGAGSSSGLPSMPGSGTTLPPMQGYDGSVGEGSGRGKR</sequence>
<keyword evidence="4" id="KW-0539">Nucleus</keyword>
<dbReference type="PANTHER" id="PTHR33572">
    <property type="entry name" value="SPORE DEVELOPMENT REGULATOR VOSA"/>
    <property type="match status" value="1"/>
</dbReference>
<dbReference type="InterPro" id="IPR021740">
    <property type="entry name" value="Velvet"/>
</dbReference>
<dbReference type="InterPro" id="IPR038491">
    <property type="entry name" value="Velvet_dom_sf"/>
</dbReference>
<feature type="compositionally biased region" description="Basic residues" evidence="5">
    <location>
        <begin position="685"/>
        <end position="698"/>
    </location>
</feature>
<keyword evidence="2" id="KW-0805">Transcription regulation</keyword>
<organism evidence="7 8">
    <name type="scientific">Schizopora paradoxa</name>
    <dbReference type="NCBI Taxonomy" id="27342"/>
    <lineage>
        <taxon>Eukaryota</taxon>
        <taxon>Fungi</taxon>
        <taxon>Dikarya</taxon>
        <taxon>Basidiomycota</taxon>
        <taxon>Agaricomycotina</taxon>
        <taxon>Agaricomycetes</taxon>
        <taxon>Hymenochaetales</taxon>
        <taxon>Schizoporaceae</taxon>
        <taxon>Schizopora</taxon>
    </lineage>
</organism>
<feature type="region of interest" description="Disordered" evidence="5">
    <location>
        <begin position="421"/>
        <end position="460"/>
    </location>
</feature>
<protein>
    <recommendedName>
        <fullName evidence="6">Velvet domain-containing protein</fullName>
    </recommendedName>
</protein>
<dbReference type="Proteomes" id="UP000053477">
    <property type="component" value="Unassembled WGS sequence"/>
</dbReference>
<feature type="compositionally biased region" description="Low complexity" evidence="5">
    <location>
        <begin position="250"/>
        <end position="272"/>
    </location>
</feature>
<dbReference type="Pfam" id="PF11754">
    <property type="entry name" value="Velvet"/>
    <property type="match status" value="1"/>
</dbReference>
<feature type="compositionally biased region" description="Low complexity" evidence="5">
    <location>
        <begin position="28"/>
        <end position="63"/>
    </location>
</feature>
<feature type="compositionally biased region" description="Pro residues" evidence="5">
    <location>
        <begin position="369"/>
        <end position="378"/>
    </location>
</feature>
<reference evidence="7 8" key="1">
    <citation type="submission" date="2015-04" db="EMBL/GenBank/DDBJ databases">
        <title>Complete genome sequence of Schizopora paradoxa KUC8140, a cosmopolitan wood degrader in East Asia.</title>
        <authorList>
            <consortium name="DOE Joint Genome Institute"/>
            <person name="Min B."/>
            <person name="Park H."/>
            <person name="Jang Y."/>
            <person name="Kim J.-J."/>
            <person name="Kim K.H."/>
            <person name="Pangilinan J."/>
            <person name="Lipzen A."/>
            <person name="Riley R."/>
            <person name="Grigoriev I.V."/>
            <person name="Spatafora J.W."/>
            <person name="Choi I.-G."/>
        </authorList>
    </citation>
    <scope>NUCLEOTIDE SEQUENCE [LARGE SCALE GENOMIC DNA]</scope>
    <source>
        <strain evidence="7 8">KUC8140</strain>
    </source>
</reference>
<feature type="region of interest" description="Disordered" evidence="5">
    <location>
        <begin position="674"/>
        <end position="748"/>
    </location>
</feature>
<feature type="compositionally biased region" description="Low complexity" evidence="5">
    <location>
        <begin position="170"/>
        <end position="201"/>
    </location>
</feature>
<feature type="compositionally biased region" description="Polar residues" evidence="5">
    <location>
        <begin position="135"/>
        <end position="150"/>
    </location>
</feature>
<gene>
    <name evidence="7" type="ORF">SCHPADRAFT_433496</name>
</gene>
<evidence type="ECO:0000256" key="5">
    <source>
        <dbReference type="SAM" id="MobiDB-lite"/>
    </source>
</evidence>